<feature type="domain" description="RNase H type-1" evidence="8">
    <location>
        <begin position="2"/>
        <end position="73"/>
    </location>
</feature>
<evidence type="ECO:0000259" key="8">
    <source>
        <dbReference type="Pfam" id="PF13456"/>
    </source>
</evidence>
<evidence type="ECO:0000256" key="7">
    <source>
        <dbReference type="SAM" id="Phobius"/>
    </source>
</evidence>
<evidence type="ECO:0000256" key="2">
    <source>
        <dbReference type="ARBA" id="ARBA00022692"/>
    </source>
</evidence>
<organism evidence="9 10">
    <name type="scientific">Dendrobium thyrsiflorum</name>
    <name type="common">Pinecone-like raceme dendrobium</name>
    <name type="synonym">Orchid</name>
    <dbReference type="NCBI Taxonomy" id="117978"/>
    <lineage>
        <taxon>Eukaryota</taxon>
        <taxon>Viridiplantae</taxon>
        <taxon>Streptophyta</taxon>
        <taxon>Embryophyta</taxon>
        <taxon>Tracheophyta</taxon>
        <taxon>Spermatophyta</taxon>
        <taxon>Magnoliopsida</taxon>
        <taxon>Liliopsida</taxon>
        <taxon>Asparagales</taxon>
        <taxon>Orchidaceae</taxon>
        <taxon>Epidendroideae</taxon>
        <taxon>Malaxideae</taxon>
        <taxon>Dendrobiinae</taxon>
        <taxon>Dendrobium</taxon>
    </lineage>
</organism>
<evidence type="ECO:0000256" key="3">
    <source>
        <dbReference type="ARBA" id="ARBA00022989"/>
    </source>
</evidence>
<evidence type="ECO:0000313" key="10">
    <source>
        <dbReference type="Proteomes" id="UP001552299"/>
    </source>
</evidence>
<keyword evidence="4" id="KW-0443">Lipid metabolism</keyword>
<keyword evidence="5 7" id="KW-0472">Membrane</keyword>
<evidence type="ECO:0000256" key="1">
    <source>
        <dbReference type="ARBA" id="ARBA00022679"/>
    </source>
</evidence>
<gene>
    <name evidence="9" type="ORF">M5K25_000603</name>
</gene>
<keyword evidence="3 7" id="KW-1133">Transmembrane helix</keyword>
<keyword evidence="2 7" id="KW-0812">Transmembrane</keyword>
<dbReference type="GO" id="GO:0016746">
    <property type="term" value="F:acyltransferase activity"/>
    <property type="evidence" value="ECO:0007669"/>
    <property type="project" value="UniProtKB-KW"/>
</dbReference>
<keyword evidence="10" id="KW-1185">Reference proteome</keyword>
<proteinExistence type="predicted"/>
<dbReference type="InterPro" id="IPR002156">
    <property type="entry name" value="RNaseH_domain"/>
</dbReference>
<dbReference type="PANTHER" id="PTHR23063:SF54">
    <property type="entry name" value="LYSOPHOSPHOLIPID ACYLTRANSFERASE LPEAT1"/>
    <property type="match status" value="1"/>
</dbReference>
<comment type="caution">
    <text evidence="9">The sequence shown here is derived from an EMBL/GenBank/DDBJ whole genome shotgun (WGS) entry which is preliminary data.</text>
</comment>
<evidence type="ECO:0000256" key="5">
    <source>
        <dbReference type="ARBA" id="ARBA00023136"/>
    </source>
</evidence>
<dbReference type="EMBL" id="JANQDX010000001">
    <property type="protein sequence ID" value="KAL0928689.1"/>
    <property type="molecule type" value="Genomic_DNA"/>
</dbReference>
<evidence type="ECO:0000256" key="4">
    <source>
        <dbReference type="ARBA" id="ARBA00023098"/>
    </source>
</evidence>
<dbReference type="InterPro" id="IPR044730">
    <property type="entry name" value="RNase_H-like_dom_plant"/>
</dbReference>
<evidence type="ECO:0000256" key="6">
    <source>
        <dbReference type="ARBA" id="ARBA00023315"/>
    </source>
</evidence>
<reference evidence="9 10" key="1">
    <citation type="journal article" date="2024" name="Plant Biotechnol. J.">
        <title>Dendrobium thyrsiflorum genome and its molecular insights into genes involved in important horticultural traits.</title>
        <authorList>
            <person name="Chen B."/>
            <person name="Wang J.Y."/>
            <person name="Zheng P.J."/>
            <person name="Li K.L."/>
            <person name="Liang Y.M."/>
            <person name="Chen X.F."/>
            <person name="Zhang C."/>
            <person name="Zhao X."/>
            <person name="He X."/>
            <person name="Zhang G.Q."/>
            <person name="Liu Z.J."/>
            <person name="Xu Q."/>
        </authorList>
    </citation>
    <scope>NUCLEOTIDE SEQUENCE [LARGE SCALE GENOMIC DNA]</scope>
    <source>
        <strain evidence="9">GZMU011</strain>
    </source>
</reference>
<keyword evidence="6" id="KW-0012">Acyltransferase</keyword>
<dbReference type="PANTHER" id="PTHR23063">
    <property type="entry name" value="PHOSPHOLIPID ACYLTRANSFERASE"/>
    <property type="match status" value="1"/>
</dbReference>
<accession>A0ABD0VTZ9</accession>
<evidence type="ECO:0000313" key="9">
    <source>
        <dbReference type="EMBL" id="KAL0928689.1"/>
    </source>
</evidence>
<protein>
    <recommendedName>
        <fullName evidence="8">RNase H type-1 domain-containing protein</fullName>
    </recommendedName>
</protein>
<dbReference type="Pfam" id="PF13456">
    <property type="entry name" value="RVT_3"/>
    <property type="match status" value="1"/>
</dbReference>
<dbReference type="Proteomes" id="UP001552299">
    <property type="component" value="Unassembled WGS sequence"/>
</dbReference>
<dbReference type="CDD" id="cd06222">
    <property type="entry name" value="RNase_H_like"/>
    <property type="match status" value="1"/>
</dbReference>
<keyword evidence="1" id="KW-0808">Transferase</keyword>
<name>A0ABD0VTZ9_DENTH</name>
<feature type="transmembrane region" description="Helical" evidence="7">
    <location>
        <begin position="102"/>
        <end position="120"/>
    </location>
</feature>
<dbReference type="GO" id="GO:0006629">
    <property type="term" value="P:lipid metabolic process"/>
    <property type="evidence" value="ECO:0007669"/>
    <property type="project" value="UniProtKB-KW"/>
</dbReference>
<dbReference type="AlphaFoldDB" id="A0ABD0VTZ9"/>
<sequence>MNVDSSLHKSNCAGIGGVIRDHRGRFILAFGNKLFRWDIAQLEVLAVLALRNVLQEWTKETKGIWIEGDNSNVKWLLVLNVEPRANCFIIHGDPHLYSRTRYLWSYFVFVLSLSLLLSYLRFVRYYFAKCLLLALKQLLISLVASFCENSKLRHVLLLLCQFINYIEVTRLPVYYPSDREREDPKLYASNVRKLMASESSWYALTFNHEHHALFFESRSREGNSNSRVVEFCAKIRVHYVFNMKEALEIVDKAIIIIFFSSY</sequence>